<proteinExistence type="predicted"/>
<evidence type="ECO:0008006" key="5">
    <source>
        <dbReference type="Google" id="ProtNLM"/>
    </source>
</evidence>
<accession>A0A8B6H6W2</accession>
<gene>
    <name evidence="3" type="ORF">MGAL_10B047489</name>
</gene>
<dbReference type="OrthoDB" id="6156322at2759"/>
<dbReference type="Pfam" id="PF01019">
    <property type="entry name" value="G_glu_transpept"/>
    <property type="match status" value="2"/>
</dbReference>
<dbReference type="InterPro" id="IPR029055">
    <property type="entry name" value="Ntn_hydrolases_N"/>
</dbReference>
<evidence type="ECO:0000256" key="1">
    <source>
        <dbReference type="PIRSR" id="PIRSR600101-2"/>
    </source>
</evidence>
<feature type="binding site" evidence="1">
    <location>
        <position position="103"/>
    </location>
    <ligand>
        <name>L-glutamate</name>
        <dbReference type="ChEBI" id="CHEBI:29985"/>
    </ligand>
</feature>
<evidence type="ECO:0000313" key="4">
    <source>
        <dbReference type="Proteomes" id="UP000596742"/>
    </source>
</evidence>
<dbReference type="GO" id="GO:0036374">
    <property type="term" value="F:glutathione hydrolase activity"/>
    <property type="evidence" value="ECO:0007669"/>
    <property type="project" value="InterPro"/>
</dbReference>
<dbReference type="InterPro" id="IPR000101">
    <property type="entry name" value="GGT_peptidase"/>
</dbReference>
<sequence>MSSTVAGKIDTDTEPQSKNTPKFVSDSIEGHYRFAAVATDAGGPCEMVGTHIMRIRHGSAVDAAIATLLCQCVFNFQSCGIGGAFFMTVYNKENKSAYMIIARETAPGGANETMFDGRSSTEVVNPETGRLYEAGDILKRPKLARTLEIIANKGVDAFYNGELSKYIAANIQDADKLLWSKIVKQTLDIYEENKWKHSVEQRPQLKRYYKIHTCLTEHRLLRLAVTYPYLNSKFVTLVKLGAIAIKTGKCSLCNLNNTNILMHYILCCTSLLQIRTEMFYKIVDILDVEDSVRFFNQDDDEIVESLLGSN</sequence>
<protein>
    <recommendedName>
        <fullName evidence="5">Gamma-glutamyltranspeptidase 1</fullName>
    </recommendedName>
</protein>
<dbReference type="GO" id="GO:0005886">
    <property type="term" value="C:plasma membrane"/>
    <property type="evidence" value="ECO:0007669"/>
    <property type="project" value="TreeGrafter"/>
</dbReference>
<comment type="caution">
    <text evidence="3">The sequence shown here is derived from an EMBL/GenBank/DDBJ whole genome shotgun (WGS) entry which is preliminary data.</text>
</comment>
<dbReference type="Proteomes" id="UP000596742">
    <property type="component" value="Unassembled WGS sequence"/>
</dbReference>
<dbReference type="GO" id="GO:0006751">
    <property type="term" value="P:glutathione catabolic process"/>
    <property type="evidence" value="ECO:0007669"/>
    <property type="project" value="InterPro"/>
</dbReference>
<keyword evidence="4" id="KW-1185">Reference proteome</keyword>
<feature type="region of interest" description="Disordered" evidence="2">
    <location>
        <begin position="1"/>
        <end position="22"/>
    </location>
</feature>
<name>A0A8B6H6W2_MYTGA</name>
<dbReference type="SUPFAM" id="SSF56235">
    <property type="entry name" value="N-terminal nucleophile aminohydrolases (Ntn hydrolases)"/>
    <property type="match status" value="1"/>
</dbReference>
<evidence type="ECO:0000256" key="2">
    <source>
        <dbReference type="SAM" id="MobiDB-lite"/>
    </source>
</evidence>
<dbReference type="PANTHER" id="PTHR11686">
    <property type="entry name" value="GAMMA GLUTAMYL TRANSPEPTIDASE"/>
    <property type="match status" value="1"/>
</dbReference>
<evidence type="ECO:0000313" key="3">
    <source>
        <dbReference type="EMBL" id="VDI74491.1"/>
    </source>
</evidence>
<reference evidence="3" key="1">
    <citation type="submission" date="2018-11" db="EMBL/GenBank/DDBJ databases">
        <authorList>
            <person name="Alioto T."/>
            <person name="Alioto T."/>
        </authorList>
    </citation>
    <scope>NUCLEOTIDE SEQUENCE</scope>
</reference>
<dbReference type="EMBL" id="UYJE01009570">
    <property type="protein sequence ID" value="VDI74491.1"/>
    <property type="molecule type" value="Genomic_DNA"/>
</dbReference>
<organism evidence="3 4">
    <name type="scientific">Mytilus galloprovincialis</name>
    <name type="common">Mediterranean mussel</name>
    <dbReference type="NCBI Taxonomy" id="29158"/>
    <lineage>
        <taxon>Eukaryota</taxon>
        <taxon>Metazoa</taxon>
        <taxon>Spiralia</taxon>
        <taxon>Lophotrochozoa</taxon>
        <taxon>Mollusca</taxon>
        <taxon>Bivalvia</taxon>
        <taxon>Autobranchia</taxon>
        <taxon>Pteriomorphia</taxon>
        <taxon>Mytilida</taxon>
        <taxon>Mytiloidea</taxon>
        <taxon>Mytilidae</taxon>
        <taxon>Mytilinae</taxon>
        <taxon>Mytilus</taxon>
    </lineage>
</organism>
<dbReference type="PANTHER" id="PTHR11686:SF9">
    <property type="entry name" value="RE13973P"/>
    <property type="match status" value="1"/>
</dbReference>
<dbReference type="AlphaFoldDB" id="A0A8B6H6W2"/>